<comment type="caution">
    <text evidence="5">The sequence shown here is derived from an EMBL/GenBank/DDBJ whole genome shotgun (WGS) entry which is preliminary data.</text>
</comment>
<reference evidence="5 6" key="1">
    <citation type="journal article" date="2014" name="Nature">
        <title>An environmental bacterial taxon with a large and distinct metabolic repertoire.</title>
        <authorList>
            <person name="Wilson M.C."/>
            <person name="Mori T."/>
            <person name="Ruckert C."/>
            <person name="Uria A.R."/>
            <person name="Helf M.J."/>
            <person name="Takada K."/>
            <person name="Gernert C."/>
            <person name="Steffens U.A."/>
            <person name="Heycke N."/>
            <person name="Schmitt S."/>
            <person name="Rinke C."/>
            <person name="Helfrich E.J."/>
            <person name="Brachmann A.O."/>
            <person name="Gurgui C."/>
            <person name="Wakimoto T."/>
            <person name="Kracht M."/>
            <person name="Crusemann M."/>
            <person name="Hentschel U."/>
            <person name="Abe I."/>
            <person name="Matsunaga S."/>
            <person name="Kalinowski J."/>
            <person name="Takeyama H."/>
            <person name="Piel J."/>
        </authorList>
    </citation>
    <scope>NUCLEOTIDE SEQUENCE [LARGE SCALE GENOMIC DNA]</scope>
    <source>
        <strain evidence="6">TSY2</strain>
    </source>
</reference>
<feature type="domain" description="Thiamine pyrophosphate enzyme TPP-binding" evidence="4">
    <location>
        <begin position="36"/>
        <end position="156"/>
    </location>
</feature>
<dbReference type="HOGENOM" id="CLU_117492_1_0_7"/>
<evidence type="ECO:0000313" key="5">
    <source>
        <dbReference type="EMBL" id="ETX08604.1"/>
    </source>
</evidence>
<dbReference type="Gene3D" id="3.40.50.970">
    <property type="match status" value="1"/>
</dbReference>
<evidence type="ECO:0000313" key="6">
    <source>
        <dbReference type="Proteomes" id="UP000019140"/>
    </source>
</evidence>
<name>W4ME35_9BACT</name>
<dbReference type="Proteomes" id="UP000019140">
    <property type="component" value="Unassembled WGS sequence"/>
</dbReference>
<dbReference type="InterPro" id="IPR011766">
    <property type="entry name" value="TPP_enzyme_TPP-bd"/>
</dbReference>
<keyword evidence="3" id="KW-0456">Lyase</keyword>
<dbReference type="InterPro" id="IPR029061">
    <property type="entry name" value="THDP-binding"/>
</dbReference>
<accession>W4ME35</accession>
<dbReference type="GO" id="GO:0044281">
    <property type="term" value="P:small molecule metabolic process"/>
    <property type="evidence" value="ECO:0007669"/>
    <property type="project" value="UniProtKB-ARBA"/>
</dbReference>
<dbReference type="Pfam" id="PF02775">
    <property type="entry name" value="TPP_enzyme_C"/>
    <property type="match status" value="1"/>
</dbReference>
<dbReference type="GO" id="GO:0030976">
    <property type="term" value="F:thiamine pyrophosphate binding"/>
    <property type="evidence" value="ECO:0007669"/>
    <property type="project" value="InterPro"/>
</dbReference>
<evidence type="ECO:0000256" key="3">
    <source>
        <dbReference type="ARBA" id="ARBA00023239"/>
    </source>
</evidence>
<dbReference type="GO" id="GO:0016831">
    <property type="term" value="F:carboxy-lyase activity"/>
    <property type="evidence" value="ECO:0007669"/>
    <property type="project" value="UniProtKB-KW"/>
</dbReference>
<dbReference type="PANTHER" id="PTHR42818">
    <property type="entry name" value="SULFOPYRUVATE DECARBOXYLASE SUBUNIT ALPHA"/>
    <property type="match status" value="1"/>
</dbReference>
<dbReference type="PANTHER" id="PTHR42818:SF1">
    <property type="entry name" value="SULFOPYRUVATE DECARBOXYLASE"/>
    <property type="match status" value="1"/>
</dbReference>
<dbReference type="InterPro" id="IPR051818">
    <property type="entry name" value="TPP_dependent_decarboxylase"/>
</dbReference>
<dbReference type="PROSITE" id="PS00187">
    <property type="entry name" value="TPP_ENZYMES"/>
    <property type="match status" value="1"/>
</dbReference>
<dbReference type="AlphaFoldDB" id="W4ME35"/>
<organism evidence="5 6">
    <name type="scientific">Candidatus Entotheonella gemina</name>
    <dbReference type="NCBI Taxonomy" id="1429439"/>
    <lineage>
        <taxon>Bacteria</taxon>
        <taxon>Pseudomonadati</taxon>
        <taxon>Nitrospinota/Tectimicrobiota group</taxon>
        <taxon>Candidatus Tectimicrobiota</taxon>
        <taxon>Candidatus Entotheonellia</taxon>
        <taxon>Candidatus Entotheonellales</taxon>
        <taxon>Candidatus Entotheonellaceae</taxon>
        <taxon>Candidatus Entotheonella</taxon>
    </lineage>
</organism>
<evidence type="ECO:0000259" key="4">
    <source>
        <dbReference type="Pfam" id="PF02775"/>
    </source>
</evidence>
<keyword evidence="1" id="KW-0210">Decarboxylase</keyword>
<protein>
    <recommendedName>
        <fullName evidence="4">Thiamine pyrophosphate enzyme TPP-binding domain-containing protein</fullName>
    </recommendedName>
</protein>
<dbReference type="GO" id="GO:0000287">
    <property type="term" value="F:magnesium ion binding"/>
    <property type="evidence" value="ECO:0007669"/>
    <property type="project" value="InterPro"/>
</dbReference>
<gene>
    <name evidence="5" type="ORF">ETSY2_04390</name>
</gene>
<evidence type="ECO:0000256" key="1">
    <source>
        <dbReference type="ARBA" id="ARBA00022793"/>
    </source>
</evidence>
<evidence type="ECO:0000256" key="2">
    <source>
        <dbReference type="ARBA" id="ARBA00023052"/>
    </source>
</evidence>
<dbReference type="InterPro" id="IPR000399">
    <property type="entry name" value="TPP-bd_CS"/>
</dbReference>
<keyword evidence="6" id="KW-1185">Reference proteome</keyword>
<proteinExistence type="predicted"/>
<sequence length="189" mass="20759">MINRLEATRYVVAQVTDEPIVASLGNAKFDLFTAKDRPQNFYMWNSMGMASSMGLGLAMARPQQKVIILDGDGALLMNLNSLTTAASRAPENLIHVVWDNRQFELTGGQPTHTAYRADLAMIARGSGFTQVTSVETQDAFEEAFSHALKTPGPWILVAHIDAQRSPGRPPKSATYIKHRFMQGLGIEPV</sequence>
<dbReference type="SUPFAM" id="SSF52518">
    <property type="entry name" value="Thiamin diphosphate-binding fold (THDP-binding)"/>
    <property type="match status" value="1"/>
</dbReference>
<dbReference type="EMBL" id="AZHX01000177">
    <property type="protein sequence ID" value="ETX08604.1"/>
    <property type="molecule type" value="Genomic_DNA"/>
</dbReference>
<keyword evidence="2" id="KW-0786">Thiamine pyrophosphate</keyword>